<protein>
    <recommendedName>
        <fullName evidence="8 9">Outer membrane protein assembly factor BamA</fullName>
    </recommendedName>
</protein>
<dbReference type="NCBIfam" id="TIGR03303">
    <property type="entry name" value="OM_YaeT"/>
    <property type="match status" value="1"/>
</dbReference>
<sequence length="846" mass="93170">MKVGMRVLRGVVGAALVFFAVPVATTAVGVVMASPAAAQSASSIAVEGNRRVEAETIRSYFKPGPGGRLDQGSIDDGLKALIETGLFQDVRINQAGGRLVVSVVENPVIGRLAFEGNKKIKDEQLSAEIQSKPRGTLSRPMVQGDALRIAEIYRRSGRYDVRVDPQIIEQPNNRVDLVFVITEGPKTGVKSIEFVGNKTYSSYRLKDVIKTRESNLLSFLGSGDVYDPDRVEADRDLIRRFYLKHGFADVQVVAALTEYDPERKGFMVTFQIEEGQQYRVGSVTFDSTIPTLDANSMRSYSRVNVGSLYNAEALEKSVEEMQIELSRRGYAFATVRPRGDRNFDEHTVSIVFSIEEGPRVYIERINVVGNTRTRDYVIRREFDISEGDAYNRALVDRAERRLKNLDFFKSVKITTEPGSSSDRVILVVNLEEKSTGDFSVSGGYSTSDGALGEVSVSERNFLGRGIFAKASVQYGQYARGYSLSFVEPYLLDYRVALGLDLYQREQLANRYISYSTKTLGFSPRLGFALREDLSLQIRYSLYRQEITLPSYLNNCNNIPGAGFFPTPQYIAGNTTPTNDLRTQYGVLGCYSDGEASLPVRIGLAGGAYWTSSLGYTLTYNTLDNIKNPTDGLLVDLRQDFAGVGGDVKFIKTAFDAKYYTPLVADLIGLIHLQAGNLSTYGDNQLRMLDHFQMGSNLVRGFAPNGIGPRDIGTYAIYGYGGDALGGTNYWGASVELQMPFWFLPKEVGLKGAIYADAGSLFDYKGPTSWTLTGEVNTPGCTPASQTTIGTCSGLNYDDTNLVRTSVGVGLIWASPFGPLRFDYAIPITKGKYDRVQEFKFGGGTSF</sequence>
<dbReference type="PIRSF" id="PIRSF006076">
    <property type="entry name" value="OM_assembly_OMP85"/>
    <property type="match status" value="1"/>
</dbReference>
<dbReference type="PANTHER" id="PTHR12815:SF23">
    <property type="entry name" value="OUTER MEMBRANE PROTEIN ASSEMBLY FACTOR BAMA"/>
    <property type="match status" value="1"/>
</dbReference>
<evidence type="ECO:0000256" key="4">
    <source>
        <dbReference type="ARBA" id="ARBA00022729"/>
    </source>
</evidence>
<name>E6VGN8_RHOPX</name>
<proteinExistence type="inferred from homology"/>
<dbReference type="OrthoDB" id="9803054at2"/>
<evidence type="ECO:0000256" key="9">
    <source>
        <dbReference type="NCBIfam" id="TIGR03303"/>
    </source>
</evidence>
<dbReference type="Proteomes" id="UP000001402">
    <property type="component" value="Chromosome"/>
</dbReference>
<feature type="domain" description="POTRA" evidence="10">
    <location>
        <begin position="107"/>
        <end position="184"/>
    </location>
</feature>
<feature type="domain" description="POTRA" evidence="10">
    <location>
        <begin position="39"/>
        <end position="106"/>
    </location>
</feature>
<evidence type="ECO:0000256" key="6">
    <source>
        <dbReference type="ARBA" id="ARBA00023136"/>
    </source>
</evidence>
<dbReference type="GO" id="GO:0051205">
    <property type="term" value="P:protein insertion into membrane"/>
    <property type="evidence" value="ECO:0007669"/>
    <property type="project" value="UniProtKB-UniRule"/>
</dbReference>
<dbReference type="InterPro" id="IPR010827">
    <property type="entry name" value="BamA/TamA_POTRA"/>
</dbReference>
<dbReference type="PROSITE" id="PS51779">
    <property type="entry name" value="POTRA"/>
    <property type="match status" value="3"/>
</dbReference>
<evidence type="ECO:0000256" key="5">
    <source>
        <dbReference type="ARBA" id="ARBA00022737"/>
    </source>
</evidence>
<dbReference type="GO" id="GO:0043165">
    <property type="term" value="P:Gram-negative-bacterium-type cell outer membrane assembly"/>
    <property type="evidence" value="ECO:0007669"/>
    <property type="project" value="UniProtKB-UniRule"/>
</dbReference>
<organism evidence="11 12">
    <name type="scientific">Rhodopseudomonas palustris (strain DX-1)</name>
    <dbReference type="NCBI Taxonomy" id="652103"/>
    <lineage>
        <taxon>Bacteria</taxon>
        <taxon>Pseudomonadati</taxon>
        <taxon>Pseudomonadota</taxon>
        <taxon>Alphaproteobacteria</taxon>
        <taxon>Hyphomicrobiales</taxon>
        <taxon>Nitrobacteraceae</taxon>
        <taxon>Rhodopseudomonas</taxon>
    </lineage>
</organism>
<keyword evidence="3 8" id="KW-0812">Transmembrane</keyword>
<reference evidence="11" key="1">
    <citation type="submission" date="2010-12" db="EMBL/GenBank/DDBJ databases">
        <title>Complete sequence of Rhodopseudomonas palustris DX-1.</title>
        <authorList>
            <consortium name="US DOE Joint Genome Institute"/>
            <person name="Lucas S."/>
            <person name="Copeland A."/>
            <person name="Lapidus A."/>
            <person name="Cheng J.-F."/>
            <person name="Goodwin L."/>
            <person name="Pitluck S."/>
            <person name="Misra M."/>
            <person name="Chertkov O."/>
            <person name="Detter J.C."/>
            <person name="Han C."/>
            <person name="Tapia R."/>
            <person name="Land M."/>
            <person name="Hauser L."/>
            <person name="Kyrpides N."/>
            <person name="Ivanova N."/>
            <person name="Ovchinnikova G."/>
            <person name="Logan B."/>
            <person name="Oda Y."/>
            <person name="Harwood C."/>
            <person name="Woyke T."/>
        </authorList>
    </citation>
    <scope>NUCLEOTIDE SEQUENCE [LARGE SCALE GENOMIC DNA]</scope>
    <source>
        <strain evidence="11">DX-1</strain>
    </source>
</reference>
<dbReference type="EMBL" id="CP002418">
    <property type="protein sequence ID" value="ADU44178.1"/>
    <property type="molecule type" value="Genomic_DNA"/>
</dbReference>
<dbReference type="KEGG" id="rpx:Rpdx1_2591"/>
<dbReference type="InterPro" id="IPR000184">
    <property type="entry name" value="Bac_surfAg_D15"/>
</dbReference>
<evidence type="ECO:0000256" key="1">
    <source>
        <dbReference type="ARBA" id="ARBA00004370"/>
    </source>
</evidence>
<dbReference type="Pfam" id="PF07244">
    <property type="entry name" value="POTRA"/>
    <property type="match status" value="4"/>
</dbReference>
<dbReference type="HAMAP" id="MF_01430">
    <property type="entry name" value="OM_assembly_BamA"/>
    <property type="match status" value="1"/>
</dbReference>
<dbReference type="PANTHER" id="PTHR12815">
    <property type="entry name" value="SORTING AND ASSEMBLY MACHINERY SAMM50 PROTEIN FAMILY MEMBER"/>
    <property type="match status" value="1"/>
</dbReference>
<evidence type="ECO:0000313" key="11">
    <source>
        <dbReference type="EMBL" id="ADU44178.1"/>
    </source>
</evidence>
<dbReference type="Gene3D" id="3.10.20.310">
    <property type="entry name" value="membrane protein fhac"/>
    <property type="match status" value="5"/>
</dbReference>
<evidence type="ECO:0000256" key="3">
    <source>
        <dbReference type="ARBA" id="ARBA00022692"/>
    </source>
</evidence>
<dbReference type="STRING" id="652103.Rpdx1_2591"/>
<dbReference type="GO" id="GO:0009279">
    <property type="term" value="C:cell outer membrane"/>
    <property type="evidence" value="ECO:0007669"/>
    <property type="project" value="UniProtKB-SubCell"/>
</dbReference>
<keyword evidence="7 8" id="KW-0998">Cell outer membrane</keyword>
<dbReference type="InterPro" id="IPR034746">
    <property type="entry name" value="POTRA"/>
</dbReference>
<comment type="subcellular location">
    <subcellularLocation>
        <location evidence="8">Cell outer membrane</location>
    </subcellularLocation>
    <subcellularLocation>
        <location evidence="1">Membrane</location>
    </subcellularLocation>
</comment>
<gene>
    <name evidence="8" type="primary">bamA</name>
    <name evidence="11" type="ordered locus">Rpdx1_2591</name>
</gene>
<keyword evidence="6 8" id="KW-0472">Membrane</keyword>
<dbReference type="Gene3D" id="2.40.160.50">
    <property type="entry name" value="membrane protein fhac: a member of the omp85/tpsb transporter family"/>
    <property type="match status" value="1"/>
</dbReference>
<keyword evidence="2 8" id="KW-1134">Transmembrane beta strand</keyword>
<comment type="similarity">
    <text evidence="8">Belongs to the BamA family.</text>
</comment>
<dbReference type="eggNOG" id="COG4775">
    <property type="taxonomic scope" value="Bacteria"/>
</dbReference>
<evidence type="ECO:0000313" key="12">
    <source>
        <dbReference type="Proteomes" id="UP000001402"/>
    </source>
</evidence>
<dbReference type="BioCyc" id="RPAL652103:RPDX1_RS12745-MONOMER"/>
<dbReference type="HOGENOM" id="CLU_007664_1_2_5"/>
<dbReference type="InterPro" id="IPR023707">
    <property type="entry name" value="OM_assembly_BamA"/>
</dbReference>
<dbReference type="Pfam" id="PF01103">
    <property type="entry name" value="Omp85"/>
    <property type="match status" value="1"/>
</dbReference>
<comment type="subunit">
    <text evidence="8">Part of the Bam complex.</text>
</comment>
<keyword evidence="4 8" id="KW-0732">Signal</keyword>
<evidence type="ECO:0000256" key="2">
    <source>
        <dbReference type="ARBA" id="ARBA00022452"/>
    </source>
</evidence>
<dbReference type="AlphaFoldDB" id="E6VGN8"/>
<comment type="function">
    <text evidence="8">Part of the outer membrane protein assembly complex, which is involved in assembly and insertion of beta-barrel proteins into the outer membrane.</text>
</comment>
<dbReference type="InterPro" id="IPR039910">
    <property type="entry name" value="D15-like"/>
</dbReference>
<keyword evidence="5 8" id="KW-0677">Repeat</keyword>
<evidence type="ECO:0000259" key="10">
    <source>
        <dbReference type="PROSITE" id="PS51779"/>
    </source>
</evidence>
<evidence type="ECO:0000256" key="8">
    <source>
        <dbReference type="HAMAP-Rule" id="MF_01430"/>
    </source>
</evidence>
<evidence type="ECO:0000256" key="7">
    <source>
        <dbReference type="ARBA" id="ARBA00023237"/>
    </source>
</evidence>
<accession>E6VGN8</accession>
<feature type="domain" description="POTRA" evidence="10">
    <location>
        <begin position="360"/>
        <end position="433"/>
    </location>
</feature>